<evidence type="ECO:0000256" key="5">
    <source>
        <dbReference type="ARBA" id="ARBA00022806"/>
    </source>
</evidence>
<dbReference type="Pfam" id="PF12054">
    <property type="entry name" value="DUF3535"/>
    <property type="match status" value="1"/>
</dbReference>
<evidence type="ECO:0000313" key="13">
    <source>
        <dbReference type="Proteomes" id="UP000094527"/>
    </source>
</evidence>
<keyword evidence="4" id="KW-0378">Hydrolase</keyword>
<dbReference type="Pfam" id="PF00176">
    <property type="entry name" value="SNF2-rel_dom"/>
    <property type="match status" value="1"/>
</dbReference>
<dbReference type="InterPro" id="IPR001650">
    <property type="entry name" value="Helicase_C-like"/>
</dbReference>
<dbReference type="GO" id="GO:0003677">
    <property type="term" value="F:DNA binding"/>
    <property type="evidence" value="ECO:0007669"/>
    <property type="project" value="UniProtKB-KW"/>
</dbReference>
<evidence type="ECO:0000256" key="4">
    <source>
        <dbReference type="ARBA" id="ARBA00022801"/>
    </source>
</evidence>
<dbReference type="OrthoDB" id="10252227at2759"/>
<gene>
    <name evidence="12" type="ORF">Ocin01_02060</name>
</gene>
<dbReference type="Gene3D" id="3.40.50.300">
    <property type="entry name" value="P-loop containing nucleotide triphosphate hydrolases"/>
    <property type="match status" value="1"/>
</dbReference>
<feature type="compositionally biased region" description="Low complexity" evidence="9">
    <location>
        <begin position="283"/>
        <end position="292"/>
    </location>
</feature>
<keyword evidence="5" id="KW-0347">Helicase</keyword>
<keyword evidence="7" id="KW-0238">DNA-binding</keyword>
<dbReference type="STRING" id="48709.A0A1D2NHA0"/>
<feature type="domain" description="Helicase ATP-binding" evidence="10">
    <location>
        <begin position="1296"/>
        <end position="1471"/>
    </location>
</feature>
<dbReference type="Gene3D" id="3.40.50.10810">
    <property type="entry name" value="Tandem AAA-ATPase domain"/>
    <property type="match status" value="1"/>
</dbReference>
<keyword evidence="8" id="KW-0539">Nucleus</keyword>
<organism evidence="12 13">
    <name type="scientific">Orchesella cincta</name>
    <name type="common">Springtail</name>
    <name type="synonym">Podura cincta</name>
    <dbReference type="NCBI Taxonomy" id="48709"/>
    <lineage>
        <taxon>Eukaryota</taxon>
        <taxon>Metazoa</taxon>
        <taxon>Ecdysozoa</taxon>
        <taxon>Arthropoda</taxon>
        <taxon>Hexapoda</taxon>
        <taxon>Collembola</taxon>
        <taxon>Entomobryomorpha</taxon>
        <taxon>Entomobryoidea</taxon>
        <taxon>Orchesellidae</taxon>
        <taxon>Orchesellinae</taxon>
        <taxon>Orchesella</taxon>
    </lineage>
</organism>
<feature type="region of interest" description="Disordered" evidence="9">
    <location>
        <begin position="232"/>
        <end position="304"/>
    </location>
</feature>
<dbReference type="Pfam" id="PF25786">
    <property type="entry name" value="HEAT_GCN1_C"/>
    <property type="match status" value="1"/>
</dbReference>
<dbReference type="SMART" id="SM00490">
    <property type="entry name" value="HELICc"/>
    <property type="match status" value="1"/>
</dbReference>
<name>A0A1D2NHA0_ORCCI</name>
<keyword evidence="13" id="KW-1185">Reference proteome</keyword>
<evidence type="ECO:0000256" key="6">
    <source>
        <dbReference type="ARBA" id="ARBA00022840"/>
    </source>
</evidence>
<evidence type="ECO:0000256" key="7">
    <source>
        <dbReference type="ARBA" id="ARBA00023125"/>
    </source>
</evidence>
<keyword evidence="3" id="KW-0547">Nucleotide-binding</keyword>
<evidence type="ECO:0000256" key="3">
    <source>
        <dbReference type="ARBA" id="ARBA00022741"/>
    </source>
</evidence>
<dbReference type="FunFam" id="3.40.50.300:FF:000428">
    <property type="entry name" value="TATA-binding protein-associated factor 172"/>
    <property type="match status" value="1"/>
</dbReference>
<evidence type="ECO:0000259" key="10">
    <source>
        <dbReference type="PROSITE" id="PS51192"/>
    </source>
</evidence>
<dbReference type="InterPro" id="IPR038718">
    <property type="entry name" value="SNF2-like_sf"/>
</dbReference>
<dbReference type="InterPro" id="IPR049730">
    <property type="entry name" value="SNF2/RAD54-like_C"/>
</dbReference>
<dbReference type="InterPro" id="IPR014001">
    <property type="entry name" value="Helicase_ATP-bd"/>
</dbReference>
<evidence type="ECO:0000259" key="11">
    <source>
        <dbReference type="PROSITE" id="PS51194"/>
    </source>
</evidence>
<dbReference type="Pfam" id="PF00271">
    <property type="entry name" value="Helicase_C"/>
    <property type="match status" value="1"/>
</dbReference>
<dbReference type="GO" id="GO:0004386">
    <property type="term" value="F:helicase activity"/>
    <property type="evidence" value="ECO:0007669"/>
    <property type="project" value="UniProtKB-KW"/>
</dbReference>
<dbReference type="OMA" id="WYSDIAC"/>
<evidence type="ECO:0008006" key="14">
    <source>
        <dbReference type="Google" id="ProtNLM"/>
    </source>
</evidence>
<dbReference type="PROSITE" id="PS51192">
    <property type="entry name" value="HELICASE_ATP_BIND_1"/>
    <property type="match status" value="1"/>
</dbReference>
<evidence type="ECO:0000256" key="2">
    <source>
        <dbReference type="ARBA" id="ARBA00022737"/>
    </source>
</evidence>
<dbReference type="InterPro" id="IPR022707">
    <property type="entry name" value="Mot1_central_dom"/>
</dbReference>
<dbReference type="InterPro" id="IPR011989">
    <property type="entry name" value="ARM-like"/>
</dbReference>
<evidence type="ECO:0000256" key="8">
    <source>
        <dbReference type="ARBA" id="ARBA00023242"/>
    </source>
</evidence>
<dbReference type="CDD" id="cd18793">
    <property type="entry name" value="SF2_C_SNF"/>
    <property type="match status" value="1"/>
</dbReference>
<dbReference type="GO" id="GO:0005634">
    <property type="term" value="C:nucleus"/>
    <property type="evidence" value="ECO:0007669"/>
    <property type="project" value="UniProtKB-SubCell"/>
</dbReference>
<feature type="domain" description="Helicase C-terminal" evidence="11">
    <location>
        <begin position="1646"/>
        <end position="1805"/>
    </location>
</feature>
<accession>A0A1D2NHA0</accession>
<keyword evidence="6" id="KW-0067">ATP-binding</keyword>
<dbReference type="InterPro" id="IPR016024">
    <property type="entry name" value="ARM-type_fold"/>
</dbReference>
<dbReference type="InterPro" id="IPR000330">
    <property type="entry name" value="SNF2_N"/>
</dbReference>
<evidence type="ECO:0000313" key="12">
    <source>
        <dbReference type="EMBL" id="ODN04641.1"/>
    </source>
</evidence>
<dbReference type="SUPFAM" id="SSF52540">
    <property type="entry name" value="P-loop containing nucleoside triphosphate hydrolases"/>
    <property type="match status" value="2"/>
</dbReference>
<evidence type="ECO:0000256" key="9">
    <source>
        <dbReference type="SAM" id="MobiDB-lite"/>
    </source>
</evidence>
<evidence type="ECO:0000256" key="1">
    <source>
        <dbReference type="ARBA" id="ARBA00004123"/>
    </source>
</evidence>
<dbReference type="Proteomes" id="UP000094527">
    <property type="component" value="Unassembled WGS sequence"/>
</dbReference>
<dbReference type="FunFam" id="3.40.50.10810:FF:000009">
    <property type="entry name" value="B-TFIID TATA-box-binding protein-associated factor 1"/>
    <property type="match status" value="1"/>
</dbReference>
<reference evidence="12 13" key="1">
    <citation type="journal article" date="2016" name="Genome Biol. Evol.">
        <title>Gene Family Evolution Reflects Adaptation to Soil Environmental Stressors in the Genome of the Collembolan Orchesella cincta.</title>
        <authorList>
            <person name="Faddeeva-Vakhrusheva A."/>
            <person name="Derks M.F."/>
            <person name="Anvar S.Y."/>
            <person name="Agamennone V."/>
            <person name="Suring W."/>
            <person name="Smit S."/>
            <person name="van Straalen N.M."/>
            <person name="Roelofs D."/>
        </authorList>
    </citation>
    <scope>NUCLEOTIDE SEQUENCE [LARGE SCALE GENOMIC DNA]</scope>
    <source>
        <tissue evidence="12">Mixed pool</tissue>
    </source>
</reference>
<dbReference type="InterPro" id="IPR027417">
    <property type="entry name" value="P-loop_NTPase"/>
</dbReference>
<proteinExistence type="predicted"/>
<comment type="caution">
    <text evidence="12">The sequence shown here is derived from an EMBL/GenBank/DDBJ whole genome shotgun (WGS) entry which is preliminary data.</text>
</comment>
<dbReference type="CDD" id="cd17999">
    <property type="entry name" value="DEXHc_Mot1"/>
    <property type="match status" value="1"/>
</dbReference>
<dbReference type="GO" id="GO:0016887">
    <property type="term" value="F:ATP hydrolysis activity"/>
    <property type="evidence" value="ECO:0007669"/>
    <property type="project" value="InterPro"/>
</dbReference>
<dbReference type="PROSITE" id="PS51194">
    <property type="entry name" value="HELICASE_CTER"/>
    <property type="match status" value="1"/>
</dbReference>
<dbReference type="PANTHER" id="PTHR36498:SF1">
    <property type="entry name" value="TATA-BINDING PROTEIN-ASSOCIATED FACTOR 172"/>
    <property type="match status" value="1"/>
</dbReference>
<dbReference type="InterPro" id="IPR044972">
    <property type="entry name" value="Mot1"/>
</dbReference>
<sequence>MASRLDRLFVLLETGSTPATRKAAAQQLGQVQRLHPHELPQLLSRVQKCLRSSSWETRVASTFAVGAIVSQIPQWNPPGVEIKQEGRCSVIVKTDPDGCPATNTNPSSCPSPAPVPPVRKARLTFKSFNIDKLLSKDAQFLMASEAGVFDNVDQGQIGAGTDPANQRNLINKRLGLDIAEKIGIDTSDIVSNEDLVIDDGVCSSSSEEQSQTRESPITQFLVGGGVTPVTPLTPSQLFKRSDSGMWESGSDEPMSSRELNLAKRRARKQKSREVGGCGADGQPGVDGSVTPTGTGGGLPSGNGKKFKREDSVCISETNGDGGTPYVVGEGVWPLSGWADVLINDLFSPNWEIRHGSGMALREIIRLHGKGVGRDSNYQATEMEQMHQDWLEDLALRLISVLALDRFSDFVSGHSVVAPVRETCSQCLGTVLSLMTDSSVALLLNLLIRLLKEKSWEVRHGSLLALKYLFAVRTDLVSSVLPAAYPSIFQCLSDGNDDVTAVAASSLIPVTEKLVEHLPHEAPSVVNVLWDSLENLDDLSSACNSIMGLLATLLAFPAARSNLRQLDVLIPRLWPFLHHTSSSVRKSALLTLQKLTELDPSVAPMSVSPLQITLRHVYQRALVENYAEVLELIPQVWCDLLKSSQLNSLLLAACPLFGQWLCLAMQPPRAPLDPNILVPKILHENKKLKQQQVPEIPIEPQKLFMGGSEDGDPNRIAATRLILAKMLGELAPYIVRPVTADALGERPIEIFVRILMTHLNSRSAIQRTATSFVIAAWPSSPGSKSTMCNGSEVNGKTMKATGEIPKSHNGLSKRLLDSLSENVYFDEIAMGFTRLQSECKDFVATLKHYKVPLRKDIESNNPAAFFSFDQIENLANVSIIEGIQRTIKKNKVVETLLERRKTIFNIWSSTTSEFAALNTLTLAALSGALCSMENSLPDKLNPVVKPLMESIRKEENALFQRNSADHLCHLMELVLARNPCPIPKIVQNLVGFLCSEEDASVVIDEQEGILSLASLGTEPTGSGSIINNSKKLTKAEEQAEADSRKSGIIQKRGATFALTRIVRYFGANVPKQVARLWELTFGVLDQSATLNESLKETLKPIIDALQVLEIISPYFHADLFPTIESQIERMCGLLSHNIRAVRHMASRCLSVWADIMPEKVMPIIAKKVVPRLDAGENDVTRQGAIEAIWCIVDRLGLNLLPYIVLLVVPVLGRMSDQNDSVRMLASLTFATLVRLMPLEGGVPDPPNLPLDLVQQKSEQRQFLEQLLDPSKIPEYEVRVPIQAELRPYQQAGINWLGFLNKFKLHGILCDDMGLGKTLQSICILGSDHLEREEKYKEDQSPDSIPLPSIVICPPTLTGHWVYEVEKFISRDYLNPLHYHGPPVERNKLKPKVKKHNLTVASYDIVRNDIDFFSSIRWNYCILDEGHIIKNGKTKISKAIKQLKANHRLILSGTPIQNNVLELWSLFDFLMPGFLGTEKQFSAKFARPILMARDPKSSPKEQEAGALAMESLHRQALPFLLRRLKEDVLQDLPPKITQDYYCDLSTIQEQLYEDFARTKAHQCLRENFSGVDDPTKHSHIFQALQYLRKVCNHPKLVLTSQHPKFQQITTYLQQTKSNLDDINHSAKLPALKQLLLDCGIGVTDSNSSLESLEVVNQHRALIFCQLKVMLDILENDLFKTHMPSVTYLRLDGSVPAGQRHSLVTRFNNDPSIDVLLLTTQVGGLGLNLTGADTVIFVEHDWNPMRDLQAMDRAHRIGQKKVVNVYRLITRGTLEEKIMGLQKFKLMTANTVISQDNACMETMQTDQLLDLFVLEDPKSDKHHETKEDVGSIVGAYKNVLENLPELWEEKLYEEEYDLSTFIRNLGK</sequence>
<dbReference type="PANTHER" id="PTHR36498">
    <property type="entry name" value="TATA-BINDING PROTEIN-ASSOCIATED FACTOR 172"/>
    <property type="match status" value="1"/>
</dbReference>
<dbReference type="GO" id="GO:0005524">
    <property type="term" value="F:ATP binding"/>
    <property type="evidence" value="ECO:0007669"/>
    <property type="project" value="UniProtKB-KW"/>
</dbReference>
<dbReference type="GO" id="GO:0017025">
    <property type="term" value="F:TBP-class protein binding"/>
    <property type="evidence" value="ECO:0007669"/>
    <property type="project" value="InterPro"/>
</dbReference>
<dbReference type="SUPFAM" id="SSF48371">
    <property type="entry name" value="ARM repeat"/>
    <property type="match status" value="1"/>
</dbReference>
<dbReference type="EMBL" id="LJIJ01000039">
    <property type="protein sequence ID" value="ODN04641.1"/>
    <property type="molecule type" value="Genomic_DNA"/>
</dbReference>
<dbReference type="SMART" id="SM00487">
    <property type="entry name" value="DEXDc"/>
    <property type="match status" value="1"/>
</dbReference>
<protein>
    <recommendedName>
        <fullName evidence="14">TATA-binding protein-associated factor 172</fullName>
    </recommendedName>
</protein>
<dbReference type="InterPro" id="IPR044078">
    <property type="entry name" value="Mot1_ATP-bd"/>
</dbReference>
<comment type="subcellular location">
    <subcellularLocation>
        <location evidence="1">Nucleus</location>
    </subcellularLocation>
</comment>
<dbReference type="Gene3D" id="1.25.10.10">
    <property type="entry name" value="Leucine-rich Repeat Variant"/>
    <property type="match status" value="2"/>
</dbReference>
<keyword evidence="2" id="KW-0677">Repeat</keyword>